<dbReference type="InterPro" id="IPR027357">
    <property type="entry name" value="DOCKER_dom"/>
</dbReference>
<gene>
    <name evidence="3" type="ORF">Ciccas_012281</name>
</gene>
<dbReference type="InterPro" id="IPR026791">
    <property type="entry name" value="DOCK"/>
</dbReference>
<accession>A0ABD2PNV0</accession>
<dbReference type="Proteomes" id="UP001626550">
    <property type="component" value="Unassembled WGS sequence"/>
</dbReference>
<dbReference type="EMBL" id="JBJKFK010004217">
    <property type="protein sequence ID" value="KAL3309173.1"/>
    <property type="molecule type" value="Genomic_DNA"/>
</dbReference>
<name>A0ABD2PNV0_9PLAT</name>
<organism evidence="3 4">
    <name type="scientific">Cichlidogyrus casuarinus</name>
    <dbReference type="NCBI Taxonomy" id="1844966"/>
    <lineage>
        <taxon>Eukaryota</taxon>
        <taxon>Metazoa</taxon>
        <taxon>Spiralia</taxon>
        <taxon>Lophotrochozoa</taxon>
        <taxon>Platyhelminthes</taxon>
        <taxon>Monogenea</taxon>
        <taxon>Monopisthocotylea</taxon>
        <taxon>Dactylogyridea</taxon>
        <taxon>Ancyrocephalidae</taxon>
        <taxon>Cichlidogyrus</taxon>
    </lineage>
</organism>
<evidence type="ECO:0000313" key="4">
    <source>
        <dbReference type="Proteomes" id="UP001626550"/>
    </source>
</evidence>
<feature type="domain" description="DOCKER" evidence="2">
    <location>
        <begin position="34"/>
        <end position="459"/>
    </location>
</feature>
<dbReference type="PANTHER" id="PTHR45653:SF10">
    <property type="entry name" value="MYOBLAST CITY, ISOFORM B"/>
    <property type="match status" value="1"/>
</dbReference>
<sequence>MKQLKYLTDFTGVTSKNQPTLDVLLSLIQLNKFYESLGRHDVAISYLWQLLELYKKANNQLEKAYTLLYIVTYYEKKNFYGDANFDMSKKEAPTEYKAAATPDELIAMLLRDAQKFLAQAKAWEKAIEVAKKRDQFHTEWLPDNNALAQIHADLSCYYRDYEKKVMLQRLDNQYVALHFSNHPYFPKFLPKVLIMMNDGDNIGGNKVNQLILSSFPKVTFSSNEPMDKDMDMETETPVVYTKSNLIPQPNYPEYMKHNPKIKAISRKYYQKYEVNSFKRLLFTKRKDDSEIMRIVHYTSEDRLPGILPCQAVKPTNIVVSDLRPAAYAEHLVSEGLRDLGCHLEYLDSVRNTDQQAYDTHFTKPFNSAVFASLQSSVSGGFDKYLVKPADLYTEEDRAKLKDLSIKLLNILIECLSLYRKHPPNVPTNKFDAKKLCREYFDLFQTLNLAIDDIFGTGAENWTVHVHELSKGQLEFVNPGQLDNQSVESFDIYSTNFSDSTLPSSR</sequence>
<protein>
    <recommendedName>
        <fullName evidence="2">DOCKER domain-containing protein</fullName>
    </recommendedName>
</protein>
<comment type="caution">
    <text evidence="3">The sequence shown here is derived from an EMBL/GenBank/DDBJ whole genome shotgun (WGS) entry which is preliminary data.</text>
</comment>
<evidence type="ECO:0000259" key="2">
    <source>
        <dbReference type="PROSITE" id="PS51651"/>
    </source>
</evidence>
<dbReference type="InterPro" id="IPR043161">
    <property type="entry name" value="DOCK_C_lobe_A"/>
</dbReference>
<comment type="similarity">
    <text evidence="1">Belongs to the DOCK family.</text>
</comment>
<proteinExistence type="inferred from homology"/>
<dbReference type="Gene3D" id="1.25.40.410">
    <property type="match status" value="1"/>
</dbReference>
<keyword evidence="4" id="KW-1185">Reference proteome</keyword>
<dbReference type="PANTHER" id="PTHR45653">
    <property type="entry name" value="DEDICATOR OF CYTOKINESIS"/>
    <property type="match status" value="1"/>
</dbReference>
<evidence type="ECO:0000256" key="1">
    <source>
        <dbReference type="PROSITE-ProRule" id="PRU00984"/>
    </source>
</evidence>
<dbReference type="AlphaFoldDB" id="A0ABD2PNV0"/>
<dbReference type="PROSITE" id="PS51651">
    <property type="entry name" value="DOCKER"/>
    <property type="match status" value="1"/>
</dbReference>
<evidence type="ECO:0000313" key="3">
    <source>
        <dbReference type="EMBL" id="KAL3309173.1"/>
    </source>
</evidence>
<reference evidence="3 4" key="1">
    <citation type="submission" date="2024-11" db="EMBL/GenBank/DDBJ databases">
        <title>Adaptive evolution of stress response genes in parasites aligns with host niche diversity.</title>
        <authorList>
            <person name="Hahn C."/>
            <person name="Resl P."/>
        </authorList>
    </citation>
    <scope>NUCLEOTIDE SEQUENCE [LARGE SCALE GENOMIC DNA]</scope>
    <source>
        <strain evidence="3">EGGRZ-B1_66</strain>
        <tissue evidence="3">Body</tissue>
    </source>
</reference>